<evidence type="ECO:0000256" key="6">
    <source>
        <dbReference type="ARBA" id="ARBA00023139"/>
    </source>
</evidence>
<dbReference type="PROSITE" id="PS50216">
    <property type="entry name" value="DHHC"/>
    <property type="match status" value="1"/>
</dbReference>
<evidence type="ECO:0000259" key="11">
    <source>
        <dbReference type="Pfam" id="PF01529"/>
    </source>
</evidence>
<comment type="catalytic activity">
    <reaction evidence="9 10">
        <text>L-cysteinyl-[protein] + hexadecanoyl-CoA = S-hexadecanoyl-L-cysteinyl-[protein] + CoA</text>
        <dbReference type="Rhea" id="RHEA:36683"/>
        <dbReference type="Rhea" id="RHEA-COMP:10131"/>
        <dbReference type="Rhea" id="RHEA-COMP:11032"/>
        <dbReference type="ChEBI" id="CHEBI:29950"/>
        <dbReference type="ChEBI" id="CHEBI:57287"/>
        <dbReference type="ChEBI" id="CHEBI:57379"/>
        <dbReference type="ChEBI" id="CHEBI:74151"/>
        <dbReference type="EC" id="2.3.1.225"/>
    </reaction>
</comment>
<evidence type="ECO:0000256" key="10">
    <source>
        <dbReference type="RuleBase" id="RU079119"/>
    </source>
</evidence>
<keyword evidence="4 10" id="KW-1133">Transmembrane helix</keyword>
<dbReference type="Proteomes" id="UP000001449">
    <property type="component" value="Chromosome 13"/>
</dbReference>
<sequence>MGVYFGIVLPSLMEHDPNRHNVDDGNNGMILDVGGEDDSMQQQQQIQQTHYHTTHLWTSHPITIYTSILSSILALYSLWKCATTDPGILPPVSSPLRPPPPQDSIPNGGTIPLGGPLGYRYCTTCNIHRPPRSKHCNSCNCCVSKFDHHCPWVGACIGERNHGTFFLFLCSVTVLTVIITVSCWRVVVECYFEGVADVVEEEEEEVSTYHGGKYNNTTIETQHPFHYKIAWHVLSSLPIEVAFGLFSFLCAWSLLSLSCFHALIITLAQTTNERVRGVYQYGGIANPADEGCWRNWKNVLCGRVAESHLPRDFSALVTMPSNSMKYENGDVENNEGVQTEEVVESVWPGWQYSHSFTTLIHSSPQKQ</sequence>
<dbReference type="AlphaFoldDB" id="B8CBR3"/>
<dbReference type="GO" id="GO:0005783">
    <property type="term" value="C:endoplasmic reticulum"/>
    <property type="evidence" value="ECO:0000318"/>
    <property type="project" value="GO_Central"/>
</dbReference>
<dbReference type="RefSeq" id="XP_002293626.1">
    <property type="nucleotide sequence ID" value="XM_002293590.1"/>
</dbReference>
<reference evidence="12 13" key="2">
    <citation type="journal article" date="2008" name="Nature">
        <title>The Phaeodactylum genome reveals the evolutionary history of diatom genomes.</title>
        <authorList>
            <person name="Bowler C."/>
            <person name="Allen A.E."/>
            <person name="Badger J.H."/>
            <person name="Grimwood J."/>
            <person name="Jabbari K."/>
            <person name="Kuo A."/>
            <person name="Maheswari U."/>
            <person name="Martens C."/>
            <person name="Maumus F."/>
            <person name="Otillar R.P."/>
            <person name="Rayko E."/>
            <person name="Salamov A."/>
            <person name="Vandepoele K."/>
            <person name="Beszteri B."/>
            <person name="Gruber A."/>
            <person name="Heijde M."/>
            <person name="Katinka M."/>
            <person name="Mock T."/>
            <person name="Valentin K."/>
            <person name="Verret F."/>
            <person name="Berges J.A."/>
            <person name="Brownlee C."/>
            <person name="Cadoret J.P."/>
            <person name="Chiovitti A."/>
            <person name="Choi C.J."/>
            <person name="Coesel S."/>
            <person name="De Martino A."/>
            <person name="Detter J.C."/>
            <person name="Durkin C."/>
            <person name="Falciatore A."/>
            <person name="Fournet J."/>
            <person name="Haruta M."/>
            <person name="Huysman M.J."/>
            <person name="Jenkins B.D."/>
            <person name="Jiroutova K."/>
            <person name="Jorgensen R.E."/>
            <person name="Joubert Y."/>
            <person name="Kaplan A."/>
            <person name="Kroger N."/>
            <person name="Kroth P.G."/>
            <person name="La Roche J."/>
            <person name="Lindquist E."/>
            <person name="Lommer M."/>
            <person name="Martin-Jezequel V."/>
            <person name="Lopez P.J."/>
            <person name="Lucas S."/>
            <person name="Mangogna M."/>
            <person name="McGinnis K."/>
            <person name="Medlin L.K."/>
            <person name="Montsant A."/>
            <person name="Oudot-Le Secq M.P."/>
            <person name="Napoli C."/>
            <person name="Obornik M."/>
            <person name="Parker M.S."/>
            <person name="Petit J.L."/>
            <person name="Porcel B.M."/>
            <person name="Poulsen N."/>
            <person name="Robison M."/>
            <person name="Rychlewski L."/>
            <person name="Rynearson T.A."/>
            <person name="Schmutz J."/>
            <person name="Shapiro H."/>
            <person name="Siaut M."/>
            <person name="Stanley M."/>
            <person name="Sussman M.R."/>
            <person name="Taylor A.R."/>
            <person name="Vardi A."/>
            <person name="von Dassow P."/>
            <person name="Vyverman W."/>
            <person name="Willis A."/>
            <person name="Wyrwicz L.S."/>
            <person name="Rokhsar D.S."/>
            <person name="Weissenbach J."/>
            <person name="Armbrust E.V."/>
            <person name="Green B.R."/>
            <person name="Van de Peer Y."/>
            <person name="Grigoriev I.V."/>
        </authorList>
    </citation>
    <scope>NUCLEOTIDE SEQUENCE [LARGE SCALE GENOMIC DNA]</scope>
    <source>
        <strain evidence="12 13">CCMP1335</strain>
    </source>
</reference>
<dbReference type="GeneID" id="7447871"/>
<dbReference type="HOGENOM" id="CLU_755443_0_0_1"/>
<accession>B8CBR3</accession>
<keyword evidence="13" id="KW-1185">Reference proteome</keyword>
<dbReference type="GO" id="GO:0005794">
    <property type="term" value="C:Golgi apparatus"/>
    <property type="evidence" value="ECO:0000318"/>
    <property type="project" value="GO_Central"/>
</dbReference>
<dbReference type="InterPro" id="IPR001594">
    <property type="entry name" value="Palmitoyltrfase_DHHC"/>
</dbReference>
<dbReference type="PaxDb" id="35128-Thaps42265"/>
<feature type="transmembrane region" description="Helical" evidence="10">
    <location>
        <begin position="165"/>
        <end position="187"/>
    </location>
</feature>
<reference evidence="12 13" key="1">
    <citation type="journal article" date="2004" name="Science">
        <title>The genome of the diatom Thalassiosira pseudonana: ecology, evolution, and metabolism.</title>
        <authorList>
            <person name="Armbrust E.V."/>
            <person name="Berges J.A."/>
            <person name="Bowler C."/>
            <person name="Green B.R."/>
            <person name="Martinez D."/>
            <person name="Putnam N.H."/>
            <person name="Zhou S."/>
            <person name="Allen A.E."/>
            <person name="Apt K.E."/>
            <person name="Bechner M."/>
            <person name="Brzezinski M.A."/>
            <person name="Chaal B.K."/>
            <person name="Chiovitti A."/>
            <person name="Davis A.K."/>
            <person name="Demarest M.S."/>
            <person name="Detter J.C."/>
            <person name="Glavina T."/>
            <person name="Goodstein D."/>
            <person name="Hadi M.Z."/>
            <person name="Hellsten U."/>
            <person name="Hildebrand M."/>
            <person name="Jenkins B.D."/>
            <person name="Jurka J."/>
            <person name="Kapitonov V.V."/>
            <person name="Kroger N."/>
            <person name="Lau W.W."/>
            <person name="Lane T.W."/>
            <person name="Larimer F.W."/>
            <person name="Lippmeier J.C."/>
            <person name="Lucas S."/>
            <person name="Medina M."/>
            <person name="Montsant A."/>
            <person name="Obornik M."/>
            <person name="Parker M.S."/>
            <person name="Palenik B."/>
            <person name="Pazour G.J."/>
            <person name="Richardson P.M."/>
            <person name="Rynearson T.A."/>
            <person name="Saito M.A."/>
            <person name="Schwartz D.C."/>
            <person name="Thamatrakoln K."/>
            <person name="Valentin K."/>
            <person name="Vardi A."/>
            <person name="Wilkerson F.P."/>
            <person name="Rokhsar D.S."/>
        </authorList>
    </citation>
    <scope>NUCLEOTIDE SEQUENCE [LARGE SCALE GENOMIC DNA]</scope>
    <source>
        <strain evidence="12 13">CCMP1335</strain>
    </source>
</reference>
<dbReference type="EC" id="2.3.1.225" evidence="10"/>
<organism evidence="12 13">
    <name type="scientific">Thalassiosira pseudonana</name>
    <name type="common">Marine diatom</name>
    <name type="synonym">Cyclotella nana</name>
    <dbReference type="NCBI Taxonomy" id="35128"/>
    <lineage>
        <taxon>Eukaryota</taxon>
        <taxon>Sar</taxon>
        <taxon>Stramenopiles</taxon>
        <taxon>Ochrophyta</taxon>
        <taxon>Bacillariophyta</taxon>
        <taxon>Coscinodiscophyceae</taxon>
        <taxon>Thalassiosirophycidae</taxon>
        <taxon>Thalassiosirales</taxon>
        <taxon>Thalassiosiraceae</taxon>
        <taxon>Thalassiosira</taxon>
    </lineage>
</organism>
<evidence type="ECO:0000256" key="9">
    <source>
        <dbReference type="ARBA" id="ARBA00048048"/>
    </source>
</evidence>
<keyword evidence="2 10" id="KW-0808">Transferase</keyword>
<dbReference type="KEGG" id="tps:THAPSDRAFT_42265"/>
<evidence type="ECO:0000256" key="3">
    <source>
        <dbReference type="ARBA" id="ARBA00022692"/>
    </source>
</evidence>
<feature type="transmembrane region" description="Helical" evidence="10">
    <location>
        <begin position="241"/>
        <end position="267"/>
    </location>
</feature>
<evidence type="ECO:0000313" key="13">
    <source>
        <dbReference type="Proteomes" id="UP000001449"/>
    </source>
</evidence>
<dbReference type="Pfam" id="PF01529">
    <property type="entry name" value="DHHC"/>
    <property type="match status" value="1"/>
</dbReference>
<evidence type="ECO:0000256" key="4">
    <source>
        <dbReference type="ARBA" id="ARBA00022989"/>
    </source>
</evidence>
<keyword evidence="7" id="KW-0449">Lipoprotein</keyword>
<gene>
    <name evidence="12" type="ORF">THAPSDRAFT_42265</name>
</gene>
<comment type="subcellular location">
    <subcellularLocation>
        <location evidence="1">Endomembrane system</location>
        <topology evidence="1">Multi-pass membrane protein</topology>
    </subcellularLocation>
</comment>
<comment type="similarity">
    <text evidence="10">Belongs to the DHHC palmitoyltransferase family.</text>
</comment>
<evidence type="ECO:0000256" key="8">
    <source>
        <dbReference type="ARBA" id="ARBA00023315"/>
    </source>
</evidence>
<dbReference type="InParanoid" id="B8CBR3"/>
<keyword evidence="8 10" id="KW-0012">Acyltransferase</keyword>
<dbReference type="GO" id="GO:0006612">
    <property type="term" value="P:protein targeting to membrane"/>
    <property type="evidence" value="ECO:0000318"/>
    <property type="project" value="GO_Central"/>
</dbReference>
<keyword evidence="6" id="KW-0564">Palmitate</keyword>
<dbReference type="EMBL" id="CM000648">
    <property type="protein sequence ID" value="EED89362.1"/>
    <property type="molecule type" value="Genomic_DNA"/>
</dbReference>
<feature type="domain" description="Palmitoyltransferase DHHC" evidence="11">
    <location>
        <begin position="120"/>
        <end position="276"/>
    </location>
</feature>
<keyword evidence="3 10" id="KW-0812">Transmembrane</keyword>
<keyword evidence="5 10" id="KW-0472">Membrane</keyword>
<evidence type="ECO:0000256" key="2">
    <source>
        <dbReference type="ARBA" id="ARBA00022679"/>
    </source>
</evidence>
<dbReference type="GO" id="GO:0019706">
    <property type="term" value="F:protein-cysteine S-palmitoyltransferase activity"/>
    <property type="evidence" value="ECO:0000318"/>
    <property type="project" value="GO_Central"/>
</dbReference>
<evidence type="ECO:0000313" key="12">
    <source>
        <dbReference type="EMBL" id="EED89362.1"/>
    </source>
</evidence>
<dbReference type="InterPro" id="IPR039859">
    <property type="entry name" value="PFA4/ZDH16/20/ERF2-like"/>
</dbReference>
<name>B8CBR3_THAPS</name>
<protein>
    <recommendedName>
        <fullName evidence="10">Palmitoyltransferase</fullName>
        <ecNumber evidence="10">2.3.1.225</ecNumber>
    </recommendedName>
</protein>
<dbReference type="PANTHER" id="PTHR22883">
    <property type="entry name" value="ZINC FINGER DHHC DOMAIN CONTAINING PROTEIN"/>
    <property type="match status" value="1"/>
</dbReference>
<proteinExistence type="inferred from homology"/>
<dbReference type="STRING" id="35128.B8CBR3"/>
<comment type="domain">
    <text evidence="10">The DHHC domain is required for palmitoyltransferase activity.</text>
</comment>
<feature type="transmembrane region" description="Helical" evidence="10">
    <location>
        <begin position="62"/>
        <end position="79"/>
    </location>
</feature>
<dbReference type="eggNOG" id="KOG1311">
    <property type="taxonomic scope" value="Eukaryota"/>
</dbReference>
<dbReference type="PANTHER" id="PTHR22883:SF43">
    <property type="entry name" value="PALMITOYLTRANSFERASE APP"/>
    <property type="match status" value="1"/>
</dbReference>
<dbReference type="FunCoup" id="B8CBR3">
    <property type="interactions" value="19"/>
</dbReference>
<evidence type="ECO:0000256" key="1">
    <source>
        <dbReference type="ARBA" id="ARBA00004127"/>
    </source>
</evidence>
<evidence type="ECO:0000256" key="5">
    <source>
        <dbReference type="ARBA" id="ARBA00023136"/>
    </source>
</evidence>
<evidence type="ECO:0000256" key="7">
    <source>
        <dbReference type="ARBA" id="ARBA00023288"/>
    </source>
</evidence>